<dbReference type="AlphaFoldDB" id="Q9U2R5"/>
<keyword evidence="1" id="KW-0561">Oxygen transport</keyword>
<dbReference type="SUPFAM" id="SSF46458">
    <property type="entry name" value="Globin-like"/>
    <property type="match status" value="1"/>
</dbReference>
<dbReference type="eggNOG" id="KOG3378">
    <property type="taxonomic scope" value="Eukaryota"/>
</dbReference>
<name>Q9U2R5_CAEEL</name>
<dbReference type="SMR" id="Q9U2R5"/>
<comment type="similarity">
    <text evidence="1">Belongs to the globin family.</text>
</comment>
<dbReference type="AGR" id="WB:WBGene00012441"/>
<dbReference type="Proteomes" id="UP000001940">
    <property type="component" value="Chromosome X"/>
</dbReference>
<keyword evidence="1" id="KW-0813">Transport</keyword>
<dbReference type="STRING" id="6239.Y15E3A.2.1"/>
<accession>Q9U2R5</accession>
<dbReference type="PaxDb" id="6239-Y15E3A.2"/>
<dbReference type="Pfam" id="PF00042">
    <property type="entry name" value="Globin"/>
    <property type="match status" value="1"/>
</dbReference>
<dbReference type="Gene3D" id="1.10.490.10">
    <property type="entry name" value="Globins"/>
    <property type="match status" value="1"/>
</dbReference>
<dbReference type="PROSITE" id="PS01033">
    <property type="entry name" value="GLOBIN"/>
    <property type="match status" value="1"/>
</dbReference>
<organism evidence="3 4">
    <name type="scientific">Caenorhabditis elegans</name>
    <dbReference type="NCBI Taxonomy" id="6239"/>
    <lineage>
        <taxon>Eukaryota</taxon>
        <taxon>Metazoa</taxon>
        <taxon>Ecdysozoa</taxon>
        <taxon>Nematoda</taxon>
        <taxon>Chromadorea</taxon>
        <taxon>Rhabditida</taxon>
        <taxon>Rhabditina</taxon>
        <taxon>Rhabditomorpha</taxon>
        <taxon>Rhabditoidea</taxon>
        <taxon>Rhabditidae</taxon>
        <taxon>Peloderinae</taxon>
        <taxon>Caenorhabditis</taxon>
    </lineage>
</organism>
<dbReference type="InterPro" id="IPR044399">
    <property type="entry name" value="Mb-like_M"/>
</dbReference>
<evidence type="ECO:0000259" key="2">
    <source>
        <dbReference type="PROSITE" id="PS01033"/>
    </source>
</evidence>
<sequence length="217" mass="24756">MFRHEIQPPEFSFSPISLDEDQRCMSLSRLSSNHLGAPKPLRRCRSASPATCRDLTISPEHQKLIKRSWNRIPKAQFGRASLEAFITAAQVTHAIFVDKETENRHVKYFVDLVQSCVDNLENLETGVKPWLDLIGRGHANFKITGKHWEKFGESLLTTATEWNGPGRRHKETVKAWMVMSSFLADRLAHASRLAHHSPMLTPRVQLLTGRSAFEFNN</sequence>
<dbReference type="Bgee" id="WBGene00012441">
    <property type="expression patterns" value="Expressed in larva and 1 other cell type or tissue"/>
</dbReference>
<dbReference type="HOGENOM" id="CLU_1278643_0_0_1"/>
<keyword evidence="1" id="KW-0408">Iron</keyword>
<dbReference type="RefSeq" id="NP_510537.1">
    <property type="nucleotide sequence ID" value="NM_078136.3"/>
</dbReference>
<feature type="domain" description="Globin" evidence="2">
    <location>
        <begin position="56"/>
        <end position="192"/>
    </location>
</feature>
<evidence type="ECO:0000256" key="1">
    <source>
        <dbReference type="RuleBase" id="RU000356"/>
    </source>
</evidence>
<dbReference type="EMBL" id="BX284606">
    <property type="protein sequence ID" value="CAB60330.1"/>
    <property type="molecule type" value="Genomic_DNA"/>
</dbReference>
<proteinExistence type="inferred from homology"/>
<dbReference type="OMA" id="PMLTPRV"/>
<dbReference type="GO" id="GO:0005344">
    <property type="term" value="F:oxygen carrier activity"/>
    <property type="evidence" value="ECO:0007669"/>
    <property type="project" value="UniProtKB-KW"/>
</dbReference>
<evidence type="ECO:0000313" key="5">
    <source>
        <dbReference type="WormBase" id="Y15E3A.2"/>
    </source>
</evidence>
<dbReference type="UCSC" id="Y15E3A.2">
    <property type="organism name" value="c. elegans"/>
</dbReference>
<keyword evidence="1" id="KW-0479">Metal-binding</keyword>
<dbReference type="OrthoDB" id="5837818at2759"/>
<dbReference type="CDD" id="cd01040">
    <property type="entry name" value="Mb-like"/>
    <property type="match status" value="1"/>
</dbReference>
<dbReference type="CTD" id="189438"/>
<evidence type="ECO:0000313" key="3">
    <source>
        <dbReference type="EMBL" id="CAB60330.1"/>
    </source>
</evidence>
<reference evidence="3 4" key="1">
    <citation type="journal article" date="1998" name="Science">
        <title>Genome sequence of the nematode C. elegans: a platform for investigating biology.</title>
        <authorList>
            <consortium name="The C. elegans sequencing consortium"/>
            <person name="Sulson J.E."/>
            <person name="Waterston R."/>
        </authorList>
    </citation>
    <scope>NUCLEOTIDE SEQUENCE [LARGE SCALE GENOMIC DNA]</scope>
    <source>
        <strain evidence="3 4">Bristol N2</strain>
    </source>
</reference>
<dbReference type="GO" id="GO:0019825">
    <property type="term" value="F:oxygen binding"/>
    <property type="evidence" value="ECO:0007669"/>
    <property type="project" value="InterPro"/>
</dbReference>
<dbReference type="InterPro" id="IPR012292">
    <property type="entry name" value="Globin/Proto"/>
</dbReference>
<dbReference type="PhylomeDB" id="Q9U2R5"/>
<gene>
    <name evidence="3 5" type="primary">glb-28</name>
    <name evidence="3" type="ORF">CELE_Y15E3A.2</name>
    <name evidence="5" type="ORF">Y15E3A.2</name>
</gene>
<protein>
    <submittedName>
        <fullName evidence="3">Globin domain-containing protein</fullName>
    </submittedName>
</protein>
<evidence type="ECO:0000313" key="4">
    <source>
        <dbReference type="Proteomes" id="UP000001940"/>
    </source>
</evidence>
<dbReference type="KEGG" id="cel:CELE_Y15E3A.2"/>
<dbReference type="FunCoup" id="Q9U2R5">
    <property type="interactions" value="811"/>
</dbReference>
<dbReference type="InParanoid" id="Q9U2R5"/>
<dbReference type="GeneID" id="189438"/>
<dbReference type="InterPro" id="IPR000971">
    <property type="entry name" value="Globin"/>
</dbReference>
<dbReference type="WormBase" id="Y15E3A.2">
    <property type="protein sequence ID" value="CE21369"/>
    <property type="gene ID" value="WBGene00012441"/>
    <property type="gene designation" value="glb-28"/>
</dbReference>
<keyword evidence="1" id="KW-0349">Heme</keyword>
<dbReference type="GO" id="GO:0020037">
    <property type="term" value="F:heme binding"/>
    <property type="evidence" value="ECO:0007669"/>
    <property type="project" value="InterPro"/>
</dbReference>
<keyword evidence="4" id="KW-1185">Reference proteome</keyword>
<dbReference type="InterPro" id="IPR009050">
    <property type="entry name" value="Globin-like_sf"/>
</dbReference>